<protein>
    <submittedName>
        <fullName evidence="1">DNA-binding transcriptional regulator YafY</fullName>
    </submittedName>
</protein>
<evidence type="ECO:0000313" key="1">
    <source>
        <dbReference type="EMBL" id="MBP1999103.1"/>
    </source>
</evidence>
<dbReference type="Proteomes" id="UP001519288">
    <property type="component" value="Unassembled WGS sequence"/>
</dbReference>
<keyword evidence="2" id="KW-1185">Reference proteome</keyword>
<name>A0ABS4JBN0_9BACL</name>
<dbReference type="EMBL" id="JAGGLD010000001">
    <property type="protein sequence ID" value="MBP1999103.1"/>
    <property type="molecule type" value="Genomic_DNA"/>
</dbReference>
<keyword evidence="1" id="KW-0238">DNA-binding</keyword>
<proteinExistence type="predicted"/>
<sequence length="94" mass="11063">MPGVQSDDTLITVIISGQNQALDELCRHWLFSYALQERDVERAVFRIQKKAIHTYVPYFLLPYGRAIAVVEPDILRKRMIEVLEEMMGHYRQQI</sequence>
<gene>
    <name evidence="1" type="ORF">J2Z69_000122</name>
</gene>
<dbReference type="RefSeq" id="WP_209858257.1">
    <property type="nucleotide sequence ID" value="NZ_JAGGLD010000001.1"/>
</dbReference>
<organism evidence="1 2">
    <name type="scientific">Paenibacillus shirakamiensis</name>
    <dbReference type="NCBI Taxonomy" id="1265935"/>
    <lineage>
        <taxon>Bacteria</taxon>
        <taxon>Bacillati</taxon>
        <taxon>Bacillota</taxon>
        <taxon>Bacilli</taxon>
        <taxon>Bacillales</taxon>
        <taxon>Paenibacillaceae</taxon>
        <taxon>Paenibacillus</taxon>
    </lineage>
</organism>
<dbReference type="GO" id="GO:0003677">
    <property type="term" value="F:DNA binding"/>
    <property type="evidence" value="ECO:0007669"/>
    <property type="project" value="UniProtKB-KW"/>
</dbReference>
<comment type="caution">
    <text evidence="1">The sequence shown here is derived from an EMBL/GenBank/DDBJ whole genome shotgun (WGS) entry which is preliminary data.</text>
</comment>
<reference evidence="1 2" key="1">
    <citation type="submission" date="2021-03" db="EMBL/GenBank/DDBJ databases">
        <title>Genomic Encyclopedia of Type Strains, Phase IV (KMG-IV): sequencing the most valuable type-strain genomes for metagenomic binning, comparative biology and taxonomic classification.</title>
        <authorList>
            <person name="Goeker M."/>
        </authorList>
    </citation>
    <scope>NUCLEOTIDE SEQUENCE [LARGE SCALE GENOMIC DNA]</scope>
    <source>
        <strain evidence="1 2">DSM 26806</strain>
    </source>
</reference>
<accession>A0ABS4JBN0</accession>
<evidence type="ECO:0000313" key="2">
    <source>
        <dbReference type="Proteomes" id="UP001519288"/>
    </source>
</evidence>